<name>A0A0R1M8D0_9LACO</name>
<evidence type="ECO:0008006" key="3">
    <source>
        <dbReference type="Google" id="ProtNLM"/>
    </source>
</evidence>
<dbReference type="GO" id="GO:0000287">
    <property type="term" value="F:magnesium ion binding"/>
    <property type="evidence" value="ECO:0007669"/>
    <property type="project" value="TreeGrafter"/>
</dbReference>
<gene>
    <name evidence="1" type="ORF">FC81_GL001310</name>
</gene>
<dbReference type="InterPro" id="IPR023214">
    <property type="entry name" value="HAD_sf"/>
</dbReference>
<dbReference type="STRING" id="1423731.FC81_GL001310"/>
<dbReference type="InterPro" id="IPR000150">
    <property type="entry name" value="Cof"/>
</dbReference>
<dbReference type="PROSITE" id="PS01229">
    <property type="entry name" value="COF_2"/>
    <property type="match status" value="1"/>
</dbReference>
<dbReference type="Pfam" id="PF08282">
    <property type="entry name" value="Hydrolase_3"/>
    <property type="match status" value="1"/>
</dbReference>
<dbReference type="PANTHER" id="PTHR10000:SF8">
    <property type="entry name" value="HAD SUPERFAMILY HYDROLASE-LIKE, TYPE 3"/>
    <property type="match status" value="1"/>
</dbReference>
<dbReference type="InterPro" id="IPR036412">
    <property type="entry name" value="HAD-like_sf"/>
</dbReference>
<dbReference type="PANTHER" id="PTHR10000">
    <property type="entry name" value="PHOSPHOSERINE PHOSPHATASE"/>
    <property type="match status" value="1"/>
</dbReference>
<evidence type="ECO:0000313" key="1">
    <source>
        <dbReference type="EMBL" id="KRL01170.1"/>
    </source>
</evidence>
<proteinExistence type="predicted"/>
<dbReference type="NCBIfam" id="TIGR01484">
    <property type="entry name" value="HAD-SF-IIB"/>
    <property type="match status" value="1"/>
</dbReference>
<dbReference type="GO" id="GO:0016791">
    <property type="term" value="F:phosphatase activity"/>
    <property type="evidence" value="ECO:0007669"/>
    <property type="project" value="TreeGrafter"/>
</dbReference>
<evidence type="ECO:0000313" key="2">
    <source>
        <dbReference type="Proteomes" id="UP000051621"/>
    </source>
</evidence>
<dbReference type="NCBIfam" id="TIGR00099">
    <property type="entry name" value="Cof-subfamily"/>
    <property type="match status" value="1"/>
</dbReference>
<dbReference type="PATRIC" id="fig|1423731.3.peg.1349"/>
<comment type="caution">
    <text evidence="1">The sequence shown here is derived from an EMBL/GenBank/DDBJ whole genome shotgun (WGS) entry which is preliminary data.</text>
</comment>
<dbReference type="EMBL" id="AZEF01000027">
    <property type="protein sequence ID" value="KRL01170.1"/>
    <property type="molecule type" value="Genomic_DNA"/>
</dbReference>
<dbReference type="InterPro" id="IPR006379">
    <property type="entry name" value="HAD-SF_hydro_IIB"/>
</dbReference>
<dbReference type="AlphaFoldDB" id="A0A0R1M8D0"/>
<dbReference type="SFLD" id="SFLDS00003">
    <property type="entry name" value="Haloacid_Dehalogenase"/>
    <property type="match status" value="1"/>
</dbReference>
<dbReference type="OrthoDB" id="9790031at2"/>
<organism evidence="1 2">
    <name type="scientific">Liquorilactobacillus capillatus DSM 19910</name>
    <dbReference type="NCBI Taxonomy" id="1423731"/>
    <lineage>
        <taxon>Bacteria</taxon>
        <taxon>Bacillati</taxon>
        <taxon>Bacillota</taxon>
        <taxon>Bacilli</taxon>
        <taxon>Lactobacillales</taxon>
        <taxon>Lactobacillaceae</taxon>
        <taxon>Liquorilactobacillus</taxon>
    </lineage>
</organism>
<dbReference type="SFLD" id="SFLDG01140">
    <property type="entry name" value="C2.B:_Phosphomannomutase_and_P"/>
    <property type="match status" value="1"/>
</dbReference>
<dbReference type="Gene3D" id="3.30.1240.10">
    <property type="match status" value="1"/>
</dbReference>
<dbReference type="SUPFAM" id="SSF56784">
    <property type="entry name" value="HAD-like"/>
    <property type="match status" value="1"/>
</dbReference>
<keyword evidence="2" id="KW-1185">Reference proteome</keyword>
<dbReference type="Proteomes" id="UP000051621">
    <property type="component" value="Unassembled WGS sequence"/>
</dbReference>
<reference evidence="1 2" key="1">
    <citation type="journal article" date="2015" name="Genome Announc.">
        <title>Expanding the biotechnology potential of lactobacilli through comparative genomics of 213 strains and associated genera.</title>
        <authorList>
            <person name="Sun Z."/>
            <person name="Harris H.M."/>
            <person name="McCann A."/>
            <person name="Guo C."/>
            <person name="Argimon S."/>
            <person name="Zhang W."/>
            <person name="Yang X."/>
            <person name="Jeffery I.B."/>
            <person name="Cooney J.C."/>
            <person name="Kagawa T.F."/>
            <person name="Liu W."/>
            <person name="Song Y."/>
            <person name="Salvetti E."/>
            <person name="Wrobel A."/>
            <person name="Rasinkangas P."/>
            <person name="Parkhill J."/>
            <person name="Rea M.C."/>
            <person name="O'Sullivan O."/>
            <person name="Ritari J."/>
            <person name="Douillard F.P."/>
            <person name="Paul Ross R."/>
            <person name="Yang R."/>
            <person name="Briner A.E."/>
            <person name="Felis G.E."/>
            <person name="de Vos W.M."/>
            <person name="Barrangou R."/>
            <person name="Klaenhammer T.R."/>
            <person name="Caufield P.W."/>
            <person name="Cui Y."/>
            <person name="Zhang H."/>
            <person name="O'Toole P.W."/>
        </authorList>
    </citation>
    <scope>NUCLEOTIDE SEQUENCE [LARGE SCALE GENOMIC DNA]</scope>
    <source>
        <strain evidence="1 2">DSM 19910</strain>
    </source>
</reference>
<protein>
    <recommendedName>
        <fullName evidence="3">Cof-like hydrolase</fullName>
    </recommendedName>
</protein>
<sequence>MREGIMMIKHIFLDMDNTLLNSQGNISIQTLHFLQKTALPITLVSARAPMEMDFAIKDLALRNAQVSFNGGLIFEKKQNKKTSVFSLPLECTDTYKLLKLVTVDYPQVSVSWYTRNTWYARKVDKGTLYESELTGFQPELLDNISVEALKSEPVYKIMIISFANETLKNIAEKINELSLNICVKFSGHNYLEITGSNATKNNAIAYIQASQNLKQEELAAFGDGQNDIEMFKAVGTPIAMENAANNVKKYAKFITLSNDRDGIVYGIKKYLL</sequence>
<dbReference type="GO" id="GO:0005829">
    <property type="term" value="C:cytosol"/>
    <property type="evidence" value="ECO:0007669"/>
    <property type="project" value="TreeGrafter"/>
</dbReference>
<accession>A0A0R1M8D0</accession>
<dbReference type="Gene3D" id="3.40.50.1000">
    <property type="entry name" value="HAD superfamily/HAD-like"/>
    <property type="match status" value="1"/>
</dbReference>